<dbReference type="Pfam" id="PF12804">
    <property type="entry name" value="NTP_transf_3"/>
    <property type="match status" value="1"/>
</dbReference>
<keyword evidence="4" id="KW-0547">Nucleotide-binding</keyword>
<reference evidence="9" key="1">
    <citation type="submission" date="2020-05" db="EMBL/GenBank/DDBJ databases">
        <authorList>
            <person name="Chiriac C."/>
            <person name="Salcher M."/>
            <person name="Ghai R."/>
            <person name="Kavagutti S V."/>
        </authorList>
    </citation>
    <scope>NUCLEOTIDE SEQUENCE</scope>
</reference>
<organism evidence="9">
    <name type="scientific">freshwater metagenome</name>
    <dbReference type="NCBI Taxonomy" id="449393"/>
    <lineage>
        <taxon>unclassified sequences</taxon>
        <taxon>metagenomes</taxon>
        <taxon>ecological metagenomes</taxon>
    </lineage>
</organism>
<name>A0A6J6DH32_9ZZZZ</name>
<dbReference type="InterPro" id="IPR013482">
    <property type="entry name" value="Molybde_CF_guanTrfase"/>
</dbReference>
<keyword evidence="3" id="KW-0479">Metal-binding</keyword>
<evidence type="ECO:0000256" key="3">
    <source>
        <dbReference type="ARBA" id="ARBA00022723"/>
    </source>
</evidence>
<keyword evidence="2" id="KW-0808">Transferase</keyword>
<sequence>MSGQDFTVAVLIGGDSSRMGTDKATFEVEGSSMASRVVQAARDAGAAQVFLIGGPQSRAKGIDAVWKKDAFPGEGPLGGVITSLKAATNDAVVVLSCDMPFITPAVIQSLVRGLDDAQATVGRTDRLNWLCAAWSKEECLTTLQSVWKRNERAVHRAAVLLDVAEVPVPAMAVRNINTPADLDATDDGTTV</sequence>
<dbReference type="InterPro" id="IPR025877">
    <property type="entry name" value="MobA-like_NTP_Trfase"/>
</dbReference>
<evidence type="ECO:0000256" key="4">
    <source>
        <dbReference type="ARBA" id="ARBA00022741"/>
    </source>
</evidence>
<evidence type="ECO:0000256" key="2">
    <source>
        <dbReference type="ARBA" id="ARBA00022679"/>
    </source>
</evidence>
<dbReference type="Gene3D" id="3.90.550.10">
    <property type="entry name" value="Spore Coat Polysaccharide Biosynthesis Protein SpsA, Chain A"/>
    <property type="match status" value="1"/>
</dbReference>
<keyword evidence="5" id="KW-0460">Magnesium</keyword>
<dbReference type="GO" id="GO:0046872">
    <property type="term" value="F:metal ion binding"/>
    <property type="evidence" value="ECO:0007669"/>
    <property type="project" value="UniProtKB-KW"/>
</dbReference>
<dbReference type="SUPFAM" id="SSF53448">
    <property type="entry name" value="Nucleotide-diphospho-sugar transferases"/>
    <property type="match status" value="1"/>
</dbReference>
<accession>A0A6J6DH32</accession>
<keyword evidence="6" id="KW-0342">GTP-binding</keyword>
<dbReference type="GO" id="GO:0016779">
    <property type="term" value="F:nucleotidyltransferase activity"/>
    <property type="evidence" value="ECO:0007669"/>
    <property type="project" value="UniProtKB-ARBA"/>
</dbReference>
<proteinExistence type="predicted"/>
<evidence type="ECO:0000256" key="6">
    <source>
        <dbReference type="ARBA" id="ARBA00023134"/>
    </source>
</evidence>
<dbReference type="AlphaFoldDB" id="A0A6J6DH32"/>
<evidence type="ECO:0000256" key="1">
    <source>
        <dbReference type="ARBA" id="ARBA00022490"/>
    </source>
</evidence>
<dbReference type="PANTHER" id="PTHR19136">
    <property type="entry name" value="MOLYBDENUM COFACTOR GUANYLYLTRANSFERASE"/>
    <property type="match status" value="1"/>
</dbReference>
<dbReference type="InterPro" id="IPR029044">
    <property type="entry name" value="Nucleotide-diphossugar_trans"/>
</dbReference>
<dbReference type="GO" id="GO:0005525">
    <property type="term" value="F:GTP binding"/>
    <property type="evidence" value="ECO:0007669"/>
    <property type="project" value="UniProtKB-KW"/>
</dbReference>
<keyword evidence="7" id="KW-0501">Molybdenum cofactor biosynthesis</keyword>
<evidence type="ECO:0000256" key="7">
    <source>
        <dbReference type="ARBA" id="ARBA00023150"/>
    </source>
</evidence>
<dbReference type="EMBL" id="CAEZTI010000068">
    <property type="protein sequence ID" value="CAB4562059.1"/>
    <property type="molecule type" value="Genomic_DNA"/>
</dbReference>
<evidence type="ECO:0000256" key="5">
    <source>
        <dbReference type="ARBA" id="ARBA00022842"/>
    </source>
</evidence>
<gene>
    <name evidence="9" type="ORF">UFOPK1619_00453</name>
</gene>
<protein>
    <submittedName>
        <fullName evidence="9">Unannotated protein</fullName>
    </submittedName>
</protein>
<feature type="domain" description="MobA-like NTP transferase" evidence="8">
    <location>
        <begin position="9"/>
        <end position="154"/>
    </location>
</feature>
<keyword evidence="1" id="KW-0963">Cytoplasm</keyword>
<dbReference type="CDD" id="cd02503">
    <property type="entry name" value="MobA"/>
    <property type="match status" value="1"/>
</dbReference>
<dbReference type="GO" id="GO:0006777">
    <property type="term" value="P:Mo-molybdopterin cofactor biosynthetic process"/>
    <property type="evidence" value="ECO:0007669"/>
    <property type="project" value="UniProtKB-KW"/>
</dbReference>
<evidence type="ECO:0000313" key="9">
    <source>
        <dbReference type="EMBL" id="CAB4562059.1"/>
    </source>
</evidence>
<dbReference type="PANTHER" id="PTHR19136:SF81">
    <property type="entry name" value="MOLYBDENUM COFACTOR GUANYLYLTRANSFERASE"/>
    <property type="match status" value="1"/>
</dbReference>
<evidence type="ECO:0000259" key="8">
    <source>
        <dbReference type="Pfam" id="PF12804"/>
    </source>
</evidence>